<accession>A0ABP0TI39</accession>
<dbReference type="InterPro" id="IPR036259">
    <property type="entry name" value="MFS_trans_sf"/>
</dbReference>
<feature type="transmembrane region" description="Helical" evidence="11">
    <location>
        <begin position="123"/>
        <end position="141"/>
    </location>
</feature>
<keyword evidence="5" id="KW-0762">Sugar transport</keyword>
<evidence type="ECO:0000313" key="12">
    <source>
        <dbReference type="EMBL" id="CAK9197179.1"/>
    </source>
</evidence>
<keyword evidence="9 11" id="KW-0472">Membrane</keyword>
<gene>
    <name evidence="12" type="ORF">CSSPTR1EN2_LOCUS3845</name>
</gene>
<comment type="subcellular location">
    <subcellularLocation>
        <location evidence="1">Membrane</location>
        <topology evidence="1">Multi-pass membrane protein</topology>
    </subcellularLocation>
</comment>
<keyword evidence="4" id="KW-0813">Transport</keyword>
<evidence type="ECO:0000313" key="13">
    <source>
        <dbReference type="Proteomes" id="UP001497512"/>
    </source>
</evidence>
<comment type="similarity">
    <text evidence="3">Belongs to the glycoside-pentoside-hexuronide (GPH) cation symporter transporter (TC 2.A.2.4) family.</text>
</comment>
<feature type="transmembrane region" description="Helical" evidence="11">
    <location>
        <begin position="12"/>
        <end position="36"/>
    </location>
</feature>
<dbReference type="EMBL" id="OZ019903">
    <property type="protein sequence ID" value="CAK9197179.1"/>
    <property type="molecule type" value="Genomic_DNA"/>
</dbReference>
<dbReference type="SUPFAM" id="SSF103473">
    <property type="entry name" value="MFS general substrate transporter"/>
    <property type="match status" value="1"/>
</dbReference>
<evidence type="ECO:0000256" key="11">
    <source>
        <dbReference type="SAM" id="Phobius"/>
    </source>
</evidence>
<reference evidence="12" key="1">
    <citation type="submission" date="2024-02" db="EMBL/GenBank/DDBJ databases">
        <authorList>
            <consortium name="ELIXIR-Norway"/>
            <consortium name="Elixir Norway"/>
        </authorList>
    </citation>
    <scope>NUCLEOTIDE SEQUENCE</scope>
</reference>
<evidence type="ECO:0000256" key="4">
    <source>
        <dbReference type="ARBA" id="ARBA00022448"/>
    </source>
</evidence>
<dbReference type="PANTHER" id="PTHR19432">
    <property type="entry name" value="SUGAR TRANSPORTER"/>
    <property type="match status" value="1"/>
</dbReference>
<proteinExistence type="inferred from homology"/>
<keyword evidence="8 11" id="KW-1133">Transmembrane helix</keyword>
<dbReference type="InterPro" id="IPR011701">
    <property type="entry name" value="MFS"/>
</dbReference>
<evidence type="ECO:0000256" key="9">
    <source>
        <dbReference type="ARBA" id="ARBA00023136"/>
    </source>
</evidence>
<dbReference type="Pfam" id="PF07690">
    <property type="entry name" value="MFS_1"/>
    <property type="match status" value="1"/>
</dbReference>
<feature type="transmembrane region" description="Helical" evidence="11">
    <location>
        <begin position="206"/>
        <end position="226"/>
    </location>
</feature>
<comment type="pathway">
    <text evidence="2">Glycan biosynthesis; sucrose metabolism.</text>
</comment>
<feature type="transmembrane region" description="Helical" evidence="11">
    <location>
        <begin position="421"/>
        <end position="442"/>
    </location>
</feature>
<evidence type="ECO:0008006" key="14">
    <source>
        <dbReference type="Google" id="ProtNLM"/>
    </source>
</evidence>
<evidence type="ECO:0000256" key="6">
    <source>
        <dbReference type="ARBA" id="ARBA00022692"/>
    </source>
</evidence>
<keyword evidence="6 11" id="KW-0812">Transmembrane</keyword>
<feature type="region of interest" description="Disordered" evidence="10">
    <location>
        <begin position="282"/>
        <end position="308"/>
    </location>
</feature>
<evidence type="ECO:0000256" key="2">
    <source>
        <dbReference type="ARBA" id="ARBA00004914"/>
    </source>
</evidence>
<evidence type="ECO:0000256" key="10">
    <source>
        <dbReference type="SAM" id="MobiDB-lite"/>
    </source>
</evidence>
<evidence type="ECO:0000256" key="1">
    <source>
        <dbReference type="ARBA" id="ARBA00004141"/>
    </source>
</evidence>
<feature type="transmembrane region" description="Helical" evidence="11">
    <location>
        <begin position="331"/>
        <end position="348"/>
    </location>
</feature>
<sequence>MAGSQLSKCGLALSSMVAAGVQFGWALQLSLLTPYIQMLGIEHAFTSFIWLCGPITGLVVQPCVGIWSDKCKSRWGRRRPFIFVGVVLIILACFVTGFAADIGYLLGDSQEDCRFYKGVRPRAAGVFILGFWLLDLANNTVQGPARALLADLSGPDQRDTANAVFCLWMAVGNVLGFATGSYGGWYEWVRTLGSRACCEACANLKAAFLLSILFLILCTAVTLFVARETPLVVKREHENLFGAGSLERLVSGDRMDAYNVLHVEATTTPVVSIAIPNKNGKVTGHTSHEAEAGDQPVLQGSSSRSGHGSEASLVTKLFTGVRQLSPPMQSVLWVMSLSWLAWFPFFMFDTDWMGREVYKGNPKGDVVEAALYQQGVQEGAFGLLVNSIVQVGILNLSVVIPQALVALGAGPWDALFGGGNGAAFTFASISALMAGIVASCNLPTLSGQRKSIFYSK</sequence>
<feature type="transmembrane region" description="Helical" evidence="11">
    <location>
        <begin position="80"/>
        <end position="103"/>
    </location>
</feature>
<evidence type="ECO:0000256" key="3">
    <source>
        <dbReference type="ARBA" id="ARBA00007134"/>
    </source>
</evidence>
<dbReference type="Gene3D" id="1.20.1250.20">
    <property type="entry name" value="MFS general substrate transporter like domains"/>
    <property type="match status" value="1"/>
</dbReference>
<name>A0ABP0TI39_9BRYO</name>
<protein>
    <recommendedName>
        <fullName evidence="14">Sucrose transporter</fullName>
    </recommendedName>
</protein>
<evidence type="ECO:0000256" key="7">
    <source>
        <dbReference type="ARBA" id="ARBA00022847"/>
    </source>
</evidence>
<organism evidence="12 13">
    <name type="scientific">Sphagnum troendelagicum</name>
    <dbReference type="NCBI Taxonomy" id="128251"/>
    <lineage>
        <taxon>Eukaryota</taxon>
        <taxon>Viridiplantae</taxon>
        <taxon>Streptophyta</taxon>
        <taxon>Embryophyta</taxon>
        <taxon>Bryophyta</taxon>
        <taxon>Sphagnophytina</taxon>
        <taxon>Sphagnopsida</taxon>
        <taxon>Sphagnales</taxon>
        <taxon>Sphagnaceae</taxon>
        <taxon>Sphagnum</taxon>
    </lineage>
</organism>
<keyword evidence="7" id="KW-0769">Symport</keyword>
<evidence type="ECO:0000256" key="5">
    <source>
        <dbReference type="ARBA" id="ARBA00022597"/>
    </source>
</evidence>
<keyword evidence="13" id="KW-1185">Reference proteome</keyword>
<evidence type="ECO:0000256" key="8">
    <source>
        <dbReference type="ARBA" id="ARBA00022989"/>
    </source>
</evidence>
<feature type="transmembrane region" description="Helical" evidence="11">
    <location>
        <begin position="162"/>
        <end position="186"/>
    </location>
</feature>
<dbReference type="PANTHER" id="PTHR19432:SF35">
    <property type="entry name" value="SOLUTE CARRIER FAMILY 45 MEMBER 3 ISOFORM X1"/>
    <property type="match status" value="1"/>
</dbReference>
<feature type="transmembrane region" description="Helical" evidence="11">
    <location>
        <begin position="48"/>
        <end position="68"/>
    </location>
</feature>
<dbReference type="Proteomes" id="UP001497512">
    <property type="component" value="Chromosome 11"/>
</dbReference>